<evidence type="ECO:0000313" key="1">
    <source>
        <dbReference type="EMBL" id="KAF0907615.1"/>
    </source>
</evidence>
<gene>
    <name evidence="1" type="ORF">E2562_018416</name>
</gene>
<dbReference type="EMBL" id="SPHZ02000007">
    <property type="protein sequence ID" value="KAF0907615.1"/>
    <property type="molecule type" value="Genomic_DNA"/>
</dbReference>
<sequence length="78" mass="7996">MAEVLGLGLEVVRVVVLGEVVALEEEGAPVVVSAMEVALVVGKVAALEEEEAPVEVLVEGSDMAVALEVGLVEEKVEA</sequence>
<name>A0A6G1D411_9ORYZ</name>
<organism evidence="1 2">
    <name type="scientific">Oryza meyeriana var. granulata</name>
    <dbReference type="NCBI Taxonomy" id="110450"/>
    <lineage>
        <taxon>Eukaryota</taxon>
        <taxon>Viridiplantae</taxon>
        <taxon>Streptophyta</taxon>
        <taxon>Embryophyta</taxon>
        <taxon>Tracheophyta</taxon>
        <taxon>Spermatophyta</taxon>
        <taxon>Magnoliopsida</taxon>
        <taxon>Liliopsida</taxon>
        <taxon>Poales</taxon>
        <taxon>Poaceae</taxon>
        <taxon>BOP clade</taxon>
        <taxon>Oryzoideae</taxon>
        <taxon>Oryzeae</taxon>
        <taxon>Oryzinae</taxon>
        <taxon>Oryza</taxon>
        <taxon>Oryza meyeriana</taxon>
    </lineage>
</organism>
<proteinExistence type="predicted"/>
<reference evidence="1 2" key="1">
    <citation type="submission" date="2019-11" db="EMBL/GenBank/DDBJ databases">
        <title>Whole genome sequence of Oryza granulata.</title>
        <authorList>
            <person name="Li W."/>
        </authorList>
    </citation>
    <scope>NUCLEOTIDE SEQUENCE [LARGE SCALE GENOMIC DNA]</scope>
    <source>
        <strain evidence="2">cv. Menghai</strain>
        <tissue evidence="1">Leaf</tissue>
    </source>
</reference>
<keyword evidence="2" id="KW-1185">Reference proteome</keyword>
<dbReference type="AlphaFoldDB" id="A0A6G1D411"/>
<evidence type="ECO:0000313" key="2">
    <source>
        <dbReference type="Proteomes" id="UP000479710"/>
    </source>
</evidence>
<protein>
    <submittedName>
        <fullName evidence="1">Uncharacterized protein</fullName>
    </submittedName>
</protein>
<dbReference type="Proteomes" id="UP000479710">
    <property type="component" value="Unassembled WGS sequence"/>
</dbReference>
<accession>A0A6G1D411</accession>
<comment type="caution">
    <text evidence="1">The sequence shown here is derived from an EMBL/GenBank/DDBJ whole genome shotgun (WGS) entry which is preliminary data.</text>
</comment>